<feature type="region of interest" description="Disordered" evidence="1">
    <location>
        <begin position="125"/>
        <end position="331"/>
    </location>
</feature>
<protein>
    <submittedName>
        <fullName evidence="3">Uncharacterized protein</fullName>
    </submittedName>
</protein>
<sequence length="582" mass="58574">MRLDPEVKKQVEAALKNPVPPPTDPAFDELLLRLRKENPELADLLESGVLFDDLPTPEEETARAVARRSFFLSLKHRLLDRYDELTGEWVPSRPKQIAVGFLGLVVATSLWFALSTRETKAAQGGLPLPVATAPKPTPAPEAPSAPETTQTQAGSTAAQDSPTAPGSEPGNAQGNAQSSASDSSSVPPPPSGYSEVPPPPSGYPASTPPTGTSTTGGVTQPAPPQPLTLYAASPGAVQPASGGSTTAPTTGSNTNTATPASSQPLTLYTGGGSQGAQPLTLSRPAAPSASGPSSRPITGSVAEDVAASLQGQPVPSASASASNAPGGGLTLKKETQSTFAVRSVEGQGGQGGSFYLVGGPQAQAPVGTPPSAAAPSSVPGFPAQAPAFPPAQPSAPAAAATPPAAPYTLGTRLKGRLGVGVLIAEGTPGAVAIDAEDGSTWVGEVTLDETRRLKGKLTRVIKDGREYAVSATLLDAEGTLGVAAKVREEAPSIAADLIRGSLRGVSDYVTAASQAKSVTVLPGGGVAQSSQTPPLELFMAGSLANLFALQQDKKAVVRVAQAEKGTEVVILVVPGQDAATGK</sequence>
<feature type="compositionally biased region" description="Low complexity" evidence="1">
    <location>
        <begin position="239"/>
        <end position="262"/>
    </location>
</feature>
<dbReference type="EMBL" id="CP005385">
    <property type="protein sequence ID" value="AGK03744.1"/>
    <property type="molecule type" value="Genomic_DNA"/>
</dbReference>
<gene>
    <name evidence="2" type="ordered locus">Mrub_0515</name>
    <name evidence="3" type="ORF">K649_02200</name>
</gene>
<evidence type="ECO:0000313" key="3">
    <source>
        <dbReference type="EMBL" id="AGK03744.1"/>
    </source>
</evidence>
<evidence type="ECO:0000256" key="1">
    <source>
        <dbReference type="SAM" id="MobiDB-lite"/>
    </source>
</evidence>
<feature type="compositionally biased region" description="Low complexity" evidence="1">
    <location>
        <begin position="144"/>
        <end position="159"/>
    </location>
</feature>
<feature type="compositionally biased region" description="Low complexity" evidence="1">
    <location>
        <begin position="282"/>
        <end position="296"/>
    </location>
</feature>
<keyword evidence="4" id="KW-1185">Reference proteome</keyword>
<name>D3PMW5_MEIRD</name>
<dbReference type="STRING" id="504728.K649_02200"/>
<feature type="region of interest" description="Disordered" evidence="1">
    <location>
        <begin position="352"/>
        <end position="402"/>
    </location>
</feature>
<dbReference type="OrthoDB" id="29359at2"/>
<feature type="compositionally biased region" description="Low complexity" evidence="1">
    <location>
        <begin position="364"/>
        <end position="386"/>
    </location>
</feature>
<evidence type="ECO:0000313" key="4">
    <source>
        <dbReference type="Proteomes" id="UP000006655"/>
    </source>
</evidence>
<organism evidence="3 5">
    <name type="scientific">Meiothermus ruber (strain ATCC 35948 / DSM 1279 / VKM B-1258 / 21)</name>
    <name type="common">Thermus ruber</name>
    <dbReference type="NCBI Taxonomy" id="504728"/>
    <lineage>
        <taxon>Bacteria</taxon>
        <taxon>Thermotogati</taxon>
        <taxon>Deinococcota</taxon>
        <taxon>Deinococci</taxon>
        <taxon>Thermales</taxon>
        <taxon>Thermaceae</taxon>
        <taxon>Meiothermus</taxon>
    </lineage>
</organism>
<dbReference type="AlphaFoldDB" id="D3PMW5"/>
<evidence type="ECO:0000313" key="2">
    <source>
        <dbReference type="EMBL" id="ADD27290.1"/>
    </source>
</evidence>
<dbReference type="Proteomes" id="UP000013026">
    <property type="component" value="Chromosome"/>
</dbReference>
<evidence type="ECO:0000313" key="5">
    <source>
        <dbReference type="Proteomes" id="UP000013026"/>
    </source>
</evidence>
<feature type="compositionally biased region" description="Pro residues" evidence="1">
    <location>
        <begin position="186"/>
        <end position="202"/>
    </location>
</feature>
<dbReference type="Proteomes" id="UP000006655">
    <property type="component" value="Chromosome"/>
</dbReference>
<reference evidence="3" key="2">
    <citation type="submission" date="2013-04" db="EMBL/GenBank/DDBJ databases">
        <title>Non-Hybrid, Finished Microbial Genome Assemblies from Long-Read SMRT Sequencing Data.</title>
        <authorList>
            <person name="Klammer A."/>
            <person name="Drake J."/>
            <person name="Heiner C."/>
            <person name="Clum A."/>
            <person name="Copeland A."/>
            <person name="Huddleston J."/>
            <person name="Eichler E."/>
            <person name="Turner S.W."/>
        </authorList>
    </citation>
    <scope>NUCLEOTIDE SEQUENCE</scope>
    <source>
        <strain evidence="3">DSM 1279</strain>
    </source>
</reference>
<dbReference type="KEGG" id="mre:K649_02200"/>
<feature type="compositionally biased region" description="Low complexity" evidence="1">
    <location>
        <begin position="311"/>
        <end position="324"/>
    </location>
</feature>
<dbReference type="RefSeq" id="WP_013012809.1">
    <property type="nucleotide sequence ID" value="NC_013946.1"/>
</dbReference>
<dbReference type="PATRIC" id="fig|504728.9.peg.457"/>
<proteinExistence type="predicted"/>
<dbReference type="KEGG" id="mrb:Mrub_0515"/>
<feature type="compositionally biased region" description="Low complexity" evidence="1">
    <location>
        <begin position="203"/>
        <end position="217"/>
    </location>
</feature>
<reference evidence="2 4" key="1">
    <citation type="journal article" date="2010" name="Stand. Genomic Sci.">
        <title>Complete genome sequence of Meiothermus ruber type strain (21).</title>
        <authorList>
            <person name="Tindall B.J."/>
            <person name="Sikorski J."/>
            <person name="Lucas S."/>
            <person name="Goltsman E."/>
            <person name="Copeland A."/>
            <person name="Glavina Del Rio T."/>
            <person name="Nolan M."/>
            <person name="Tice H."/>
            <person name="Cheng J.F."/>
            <person name="Han C."/>
            <person name="Pitluck S."/>
            <person name="Liolios K."/>
            <person name="Ivanova N."/>
            <person name="Mavromatis K."/>
            <person name="Ovchinnikova G."/>
            <person name="Pati A."/>
            <person name="Fahnrich R."/>
            <person name="Goodwin L."/>
            <person name="Chen A."/>
            <person name="Palaniappan K."/>
            <person name="Land M."/>
            <person name="Hauser L."/>
            <person name="Chang Y.J."/>
            <person name="Jeffries C.D."/>
            <person name="Rohde M."/>
            <person name="Goker M."/>
            <person name="Woyke T."/>
            <person name="Bristow J."/>
            <person name="Eisen J.A."/>
            <person name="Markowitz V."/>
            <person name="Hugenholtz P."/>
            <person name="Kyrpides N.C."/>
            <person name="Klenk H.P."/>
            <person name="Lapidus A."/>
        </authorList>
    </citation>
    <scope>NUCLEOTIDE SEQUENCE [LARGE SCALE GENOMIC DNA]</scope>
    <source>
        <strain evidence="4">ATCC 35948 / DSM 1279 / VKM B-1258 / 21</strain>
        <strain evidence="2">DSM 1279</strain>
    </source>
</reference>
<dbReference type="eggNOG" id="ENOG50336TB">
    <property type="taxonomic scope" value="Bacteria"/>
</dbReference>
<reference evidence="3 5" key="3">
    <citation type="submission" date="2013-04" db="EMBL/GenBank/DDBJ databases">
        <authorList>
            <person name="Chin J."/>
            <person name="Alexander D.H."/>
            <person name="Marks P."/>
            <person name="Korlach J."/>
            <person name="Clum A."/>
            <person name="Copeland A."/>
        </authorList>
    </citation>
    <scope>NUCLEOTIDE SEQUENCE [LARGE SCALE GENOMIC DNA]</scope>
    <source>
        <strain evidence="5">ATCC 35948 / DSM 1279 / VKM B-1258 / 21</strain>
        <strain evidence="3">DSM 1279</strain>
    </source>
</reference>
<feature type="compositionally biased region" description="Polar residues" evidence="1">
    <location>
        <begin position="160"/>
        <end position="177"/>
    </location>
</feature>
<accession>D3PMW5</accession>
<dbReference type="EMBL" id="CP001743">
    <property type="protein sequence ID" value="ADD27290.1"/>
    <property type="molecule type" value="Genomic_DNA"/>
</dbReference>